<gene>
    <name evidence="3" type="primary">LOC112237926</name>
</gene>
<reference evidence="4" key="1">
    <citation type="journal article" date="2018" name="PLoS ONE">
        <title>Chinook salmon (Oncorhynchus tshawytscha) genome and transcriptome.</title>
        <authorList>
            <person name="Christensen K.A."/>
            <person name="Leong J.S."/>
            <person name="Sakhrani D."/>
            <person name="Biagi C.A."/>
            <person name="Minkley D.R."/>
            <person name="Withler R.E."/>
            <person name="Rondeau E.B."/>
            <person name="Koop B.F."/>
            <person name="Devlin R.H."/>
        </authorList>
    </citation>
    <scope>NUCLEOTIDE SEQUENCE [LARGE SCALE GENOMIC DNA]</scope>
</reference>
<dbReference type="GO" id="GO:0005634">
    <property type="term" value="C:nucleus"/>
    <property type="evidence" value="ECO:0007669"/>
    <property type="project" value="TreeGrafter"/>
</dbReference>
<dbReference type="AlphaFoldDB" id="A0AAZ3Q5A9"/>
<dbReference type="GO" id="GO:0044773">
    <property type="term" value="P:mitotic DNA damage checkpoint signaling"/>
    <property type="evidence" value="ECO:0007669"/>
    <property type="project" value="TreeGrafter"/>
</dbReference>
<sequence>MLIDTQTTRMEKYRKDTVIGKGAYGIVYKVTCRTTGKEYALKYHTQGVEDATVREISCLSALRGLPYVIDMHDCFVDDDKIAMLMSYVPYTLSDAIHNGYGVANALSDMHRRNIVHRDLTPYNVLLTEDLTVKVADMGLSRQSSKWMSPTVVTEAYRAPELFCPKRKSAEYTCAIDMWSLGVMIVDAMEGRVMFCDRKIRSVTMSTYQIITKTLCPQDHPSASSTPCDPDIIMPNVMQCDLVRRIVFRLLNFYDTERLLAHELLRDTEWMQAAADMTKEEQVIIRDQIQRKKFQIG</sequence>
<name>A0AAZ3Q5A9_ONCTS</name>
<dbReference type="GO" id="GO:0004674">
    <property type="term" value="F:protein serine/threonine kinase activity"/>
    <property type="evidence" value="ECO:0007669"/>
    <property type="project" value="TreeGrafter"/>
</dbReference>
<feature type="binding site" evidence="1">
    <location>
        <position position="42"/>
    </location>
    <ligand>
        <name>ATP</name>
        <dbReference type="ChEBI" id="CHEBI:30616"/>
    </ligand>
</feature>
<protein>
    <recommendedName>
        <fullName evidence="2">Protein kinase domain-containing protein</fullName>
    </recommendedName>
</protein>
<dbReference type="InterPro" id="IPR011009">
    <property type="entry name" value="Kinase-like_dom_sf"/>
</dbReference>
<dbReference type="PANTHER" id="PTHR44167">
    <property type="entry name" value="OVARIAN-SPECIFIC SERINE/THREONINE-PROTEIN KINASE LOK-RELATED"/>
    <property type="match status" value="1"/>
</dbReference>
<dbReference type="SUPFAM" id="SSF56112">
    <property type="entry name" value="Protein kinase-like (PK-like)"/>
    <property type="match status" value="1"/>
</dbReference>
<accession>A0AAZ3Q5A9</accession>
<dbReference type="PROSITE" id="PS00107">
    <property type="entry name" value="PROTEIN_KINASE_ATP"/>
    <property type="match status" value="1"/>
</dbReference>
<dbReference type="Ensembl" id="ENSOTST00005118175.1">
    <property type="protein sequence ID" value="ENSOTSP00005123585.1"/>
    <property type="gene ID" value="ENSOTSG00005067526.1"/>
</dbReference>
<feature type="domain" description="Protein kinase" evidence="2">
    <location>
        <begin position="13"/>
        <end position="270"/>
    </location>
</feature>
<dbReference type="Gene3D" id="1.10.510.10">
    <property type="entry name" value="Transferase(Phosphotransferase) domain 1"/>
    <property type="match status" value="1"/>
</dbReference>
<reference evidence="3" key="2">
    <citation type="submission" date="2025-08" db="UniProtKB">
        <authorList>
            <consortium name="Ensembl"/>
        </authorList>
    </citation>
    <scope>IDENTIFICATION</scope>
</reference>
<keyword evidence="1" id="KW-0547">Nucleotide-binding</keyword>
<dbReference type="InterPro" id="IPR008266">
    <property type="entry name" value="Tyr_kinase_AS"/>
</dbReference>
<evidence type="ECO:0000256" key="1">
    <source>
        <dbReference type="PROSITE-ProRule" id="PRU10141"/>
    </source>
</evidence>
<dbReference type="Pfam" id="PF00069">
    <property type="entry name" value="Pkinase"/>
    <property type="match status" value="1"/>
</dbReference>
<organism evidence="3 4">
    <name type="scientific">Oncorhynchus tshawytscha</name>
    <name type="common">Chinook salmon</name>
    <name type="synonym">Salmo tshawytscha</name>
    <dbReference type="NCBI Taxonomy" id="74940"/>
    <lineage>
        <taxon>Eukaryota</taxon>
        <taxon>Metazoa</taxon>
        <taxon>Chordata</taxon>
        <taxon>Craniata</taxon>
        <taxon>Vertebrata</taxon>
        <taxon>Euteleostomi</taxon>
        <taxon>Actinopterygii</taxon>
        <taxon>Neopterygii</taxon>
        <taxon>Teleostei</taxon>
        <taxon>Protacanthopterygii</taxon>
        <taxon>Salmoniformes</taxon>
        <taxon>Salmonidae</taxon>
        <taxon>Salmoninae</taxon>
        <taxon>Oncorhynchus</taxon>
    </lineage>
</organism>
<dbReference type="GeneTree" id="ENSGT00940000160805"/>
<dbReference type="InterPro" id="IPR000719">
    <property type="entry name" value="Prot_kinase_dom"/>
</dbReference>
<dbReference type="PANTHER" id="PTHR44167:SF24">
    <property type="entry name" value="SERINE_THREONINE-PROTEIN KINASE CHK2"/>
    <property type="match status" value="1"/>
</dbReference>
<dbReference type="InterPro" id="IPR017441">
    <property type="entry name" value="Protein_kinase_ATP_BS"/>
</dbReference>
<keyword evidence="1" id="KW-0067">ATP-binding</keyword>
<dbReference type="PROSITE" id="PS00109">
    <property type="entry name" value="PROTEIN_KINASE_TYR"/>
    <property type="match status" value="1"/>
</dbReference>
<dbReference type="Gene3D" id="3.30.200.20">
    <property type="entry name" value="Phosphorylase Kinase, domain 1"/>
    <property type="match status" value="1"/>
</dbReference>
<dbReference type="Proteomes" id="UP000694402">
    <property type="component" value="Unassembled WGS sequence"/>
</dbReference>
<proteinExistence type="predicted"/>
<keyword evidence="4" id="KW-1185">Reference proteome</keyword>
<evidence type="ECO:0000259" key="2">
    <source>
        <dbReference type="PROSITE" id="PS50011"/>
    </source>
</evidence>
<evidence type="ECO:0000313" key="3">
    <source>
        <dbReference type="Ensembl" id="ENSOTSP00005123585.1"/>
    </source>
</evidence>
<reference evidence="3" key="3">
    <citation type="submission" date="2025-09" db="UniProtKB">
        <authorList>
            <consortium name="Ensembl"/>
        </authorList>
    </citation>
    <scope>IDENTIFICATION</scope>
</reference>
<dbReference type="GO" id="GO:0005524">
    <property type="term" value="F:ATP binding"/>
    <property type="evidence" value="ECO:0007669"/>
    <property type="project" value="UniProtKB-UniRule"/>
</dbReference>
<evidence type="ECO:0000313" key="4">
    <source>
        <dbReference type="Proteomes" id="UP000694402"/>
    </source>
</evidence>
<dbReference type="PROSITE" id="PS50011">
    <property type="entry name" value="PROTEIN_KINASE_DOM"/>
    <property type="match status" value="1"/>
</dbReference>